<comment type="caution">
    <text evidence="1">The sequence shown here is derived from an EMBL/GenBank/DDBJ whole genome shotgun (WGS) entry which is preliminary data.</text>
</comment>
<dbReference type="EMBL" id="MU394296">
    <property type="protein sequence ID" value="KAI6089231.1"/>
    <property type="molecule type" value="Genomic_DNA"/>
</dbReference>
<organism evidence="1 2">
    <name type="scientific">Hypoxylon rubiginosum</name>
    <dbReference type="NCBI Taxonomy" id="110542"/>
    <lineage>
        <taxon>Eukaryota</taxon>
        <taxon>Fungi</taxon>
        <taxon>Dikarya</taxon>
        <taxon>Ascomycota</taxon>
        <taxon>Pezizomycotina</taxon>
        <taxon>Sordariomycetes</taxon>
        <taxon>Xylariomycetidae</taxon>
        <taxon>Xylariales</taxon>
        <taxon>Hypoxylaceae</taxon>
        <taxon>Hypoxylon</taxon>
    </lineage>
</organism>
<gene>
    <name evidence="1" type="ORF">F4821DRAFT_257031</name>
</gene>
<reference evidence="1 2" key="1">
    <citation type="journal article" date="2022" name="New Phytol.">
        <title>Ecological generalism drives hyperdiversity of secondary metabolite gene clusters in xylarialean endophytes.</title>
        <authorList>
            <person name="Franco M.E.E."/>
            <person name="Wisecaver J.H."/>
            <person name="Arnold A.E."/>
            <person name="Ju Y.M."/>
            <person name="Slot J.C."/>
            <person name="Ahrendt S."/>
            <person name="Moore L.P."/>
            <person name="Eastman K.E."/>
            <person name="Scott K."/>
            <person name="Konkel Z."/>
            <person name="Mondo S.J."/>
            <person name="Kuo A."/>
            <person name="Hayes R.D."/>
            <person name="Haridas S."/>
            <person name="Andreopoulos B."/>
            <person name="Riley R."/>
            <person name="LaButti K."/>
            <person name="Pangilinan J."/>
            <person name="Lipzen A."/>
            <person name="Amirebrahimi M."/>
            <person name="Yan J."/>
            <person name="Adam C."/>
            <person name="Keymanesh K."/>
            <person name="Ng V."/>
            <person name="Louie K."/>
            <person name="Northen T."/>
            <person name="Drula E."/>
            <person name="Henrissat B."/>
            <person name="Hsieh H.M."/>
            <person name="Youens-Clark K."/>
            <person name="Lutzoni F."/>
            <person name="Miadlikowska J."/>
            <person name="Eastwood D.C."/>
            <person name="Hamelin R.C."/>
            <person name="Grigoriev I.V."/>
            <person name="U'Ren J.M."/>
        </authorList>
    </citation>
    <scope>NUCLEOTIDE SEQUENCE [LARGE SCALE GENOMIC DNA]</scope>
    <source>
        <strain evidence="1 2">ER1909</strain>
    </source>
</reference>
<name>A0ACC0D995_9PEZI</name>
<sequence length="1156" mass="126268">MTKVQKADPDLPSRSDSFLRMLELEKRYKMQRIQGHAPPTITSPSTSSPSAQPNHPFKARRASGHPPLSHTTQIMKAVRRNSALPSLSISIPPSPTEGPTVGADGLLGAPQSKNGGPIKTVTFSGPGDDKNEDEDEGAASDQSSICQSPSWEQYGRKKQKKPKKREVEQKQQDKKSKEKSANTLTRKGNRLSKVPPPHVQGVDVLAATDRSRSAPELAMYLKSNTGNLDTPKPTPPITMANQKANGKPKSKGFLSSFRLQHGNVAAAQKIVDAQRGSIDANSAPASPMFRPHPAVEPNFTNPRKPPSIISNSTRSISSLDQLPTTRHSSNSSHGRSQSLLSSTLSKLKGPSYLYFRPSESADQRPVSSQGQEFTPNWSNGQQPMRQPIERQQESPEAQLMPPREQQQQQNLPQFSFPTQPRQPPVQPAANIAARRVQNQSHFVESIDINNGPESVEPTSFRNRHAQMPPPRAPNRESGEREMRARSDRAPRASRQQVQQAEISWNEENRAPPPRQPNRTYERQYHPSRQTNGYVQPRVESWEESKHGPELSDESDPNDDRLNRRQVNFNGEEEEDRVSVGTHASTIRPHSRRQASSPPETNGRKHVTFPPSPNGIGTAVTSDAYEIEEPAVVMEPPQSKEPARKEEANRTEKPSRSADYFSFISQSYSPPTLELRSPPLDGKFPSPRIDEEPEEDDDDLDHVLRHMAIRGQVNEVSSPSEIVNQAAASHTNATGRAARQKPAKNSPSMSSHYSDSDVPAFERLGLSPKAARILAGVETSSTSTSQSNTDPSQSTSERSSSSTCDESPPTPDSSRPQSRKGDNTAIIPSTHNCARSYCGVNCELTTMAKSNQPQVVAPTTKQSSGSSNGNANIQDDSWSRTALPIDLENQATEPPSKPSSQTPTPPLVATPTSVTFADDVQGNLDAKETIDAKKNFDAEEIIERHPYQRPIPPRAQSALELHSANFDPGLKNPPLYAKKAKAGISSISLPNSPPSEPADATATAPRKSALRMSRKNTEEPSSALVSPGAAYLQEARRAAQLGTPPPPAAPPQLSSRALRPHYAHKNSSTSIKSITGGAEPLAKMLVECCSCKFFHDMPSRVYECMAKPDSLVEDKLLGVSATVTTMVRCPWCAHGMTTRCCAGYAAVVYLKEKLHGK</sequence>
<keyword evidence="2" id="KW-1185">Reference proteome</keyword>
<proteinExistence type="predicted"/>
<evidence type="ECO:0000313" key="1">
    <source>
        <dbReference type="EMBL" id="KAI6089231.1"/>
    </source>
</evidence>
<evidence type="ECO:0000313" key="2">
    <source>
        <dbReference type="Proteomes" id="UP001497680"/>
    </source>
</evidence>
<protein>
    <submittedName>
        <fullName evidence="1">Uncharacterized protein</fullName>
    </submittedName>
</protein>
<dbReference type="Proteomes" id="UP001497680">
    <property type="component" value="Unassembled WGS sequence"/>
</dbReference>
<accession>A0ACC0D995</accession>